<dbReference type="GO" id="GO:0005829">
    <property type="term" value="C:cytosol"/>
    <property type="evidence" value="ECO:0007669"/>
    <property type="project" value="TreeGrafter"/>
</dbReference>
<evidence type="ECO:0000313" key="1">
    <source>
        <dbReference type="EMBL" id="GAG38092.1"/>
    </source>
</evidence>
<dbReference type="PANTHER" id="PTHR33221:SF15">
    <property type="entry name" value="HTH-TYPE TRANSCRIPTIONAL REGULATOR YWGB-RELATED"/>
    <property type="match status" value="1"/>
</dbReference>
<dbReference type="InterPro" id="IPR000944">
    <property type="entry name" value="Tscrpt_reg_Rrf2"/>
</dbReference>
<dbReference type="InterPro" id="IPR036390">
    <property type="entry name" value="WH_DNA-bd_sf"/>
</dbReference>
<dbReference type="Gene3D" id="1.10.10.10">
    <property type="entry name" value="Winged helix-like DNA-binding domain superfamily/Winged helix DNA-binding domain"/>
    <property type="match status" value="1"/>
</dbReference>
<organism evidence="1">
    <name type="scientific">marine sediment metagenome</name>
    <dbReference type="NCBI Taxonomy" id="412755"/>
    <lineage>
        <taxon>unclassified sequences</taxon>
        <taxon>metagenomes</taxon>
        <taxon>ecological metagenomes</taxon>
    </lineage>
</organism>
<sequence>MIYLTQRDADWPIPGPEIAEQVGIPRKYLSKVLGDLVRCGMLDSAPGKRGGFRLRRPAREITLVEVLTPFEQFGQRSCPFGNQHCSDDHPCLAHNRWKAVLETQQRFLEETSIHDVAFAQD</sequence>
<dbReference type="Pfam" id="PF02082">
    <property type="entry name" value="Rrf2"/>
    <property type="match status" value="1"/>
</dbReference>
<dbReference type="AlphaFoldDB" id="X0XRY7"/>
<dbReference type="SUPFAM" id="SSF46785">
    <property type="entry name" value="Winged helix' DNA-binding domain"/>
    <property type="match status" value="1"/>
</dbReference>
<dbReference type="PROSITE" id="PS51197">
    <property type="entry name" value="HTH_RRF2_2"/>
    <property type="match status" value="1"/>
</dbReference>
<dbReference type="InterPro" id="IPR036388">
    <property type="entry name" value="WH-like_DNA-bd_sf"/>
</dbReference>
<proteinExistence type="predicted"/>
<dbReference type="GO" id="GO:0003700">
    <property type="term" value="F:DNA-binding transcription factor activity"/>
    <property type="evidence" value="ECO:0007669"/>
    <property type="project" value="TreeGrafter"/>
</dbReference>
<dbReference type="PANTHER" id="PTHR33221">
    <property type="entry name" value="WINGED HELIX-TURN-HELIX TRANSCRIPTIONAL REGULATOR, RRF2 FAMILY"/>
    <property type="match status" value="1"/>
</dbReference>
<comment type="caution">
    <text evidence="1">The sequence shown here is derived from an EMBL/GenBank/DDBJ whole genome shotgun (WGS) entry which is preliminary data.</text>
</comment>
<accession>X0XRY7</accession>
<name>X0XRY7_9ZZZZ</name>
<dbReference type="EMBL" id="BARS01040657">
    <property type="protein sequence ID" value="GAG38092.1"/>
    <property type="molecule type" value="Genomic_DNA"/>
</dbReference>
<dbReference type="NCBIfam" id="TIGR00738">
    <property type="entry name" value="rrf2_super"/>
    <property type="match status" value="1"/>
</dbReference>
<evidence type="ECO:0008006" key="2">
    <source>
        <dbReference type="Google" id="ProtNLM"/>
    </source>
</evidence>
<reference evidence="1" key="1">
    <citation type="journal article" date="2014" name="Front. Microbiol.">
        <title>High frequency of phylogenetically diverse reductive dehalogenase-homologous genes in deep subseafloor sedimentary metagenomes.</title>
        <authorList>
            <person name="Kawai M."/>
            <person name="Futagami T."/>
            <person name="Toyoda A."/>
            <person name="Takaki Y."/>
            <person name="Nishi S."/>
            <person name="Hori S."/>
            <person name="Arai W."/>
            <person name="Tsubouchi T."/>
            <person name="Morono Y."/>
            <person name="Uchiyama I."/>
            <person name="Ito T."/>
            <person name="Fujiyama A."/>
            <person name="Inagaki F."/>
            <person name="Takami H."/>
        </authorList>
    </citation>
    <scope>NUCLEOTIDE SEQUENCE</scope>
    <source>
        <strain evidence="1">Expedition CK06-06</strain>
    </source>
</reference>
<gene>
    <name evidence="1" type="ORF">S01H1_61939</name>
</gene>
<protein>
    <recommendedName>
        <fullName evidence="2">Rrf2 family transcriptional regulator</fullName>
    </recommendedName>
</protein>